<dbReference type="Gramene" id="RZC63275">
    <property type="protein sequence ID" value="RZC63275"/>
    <property type="gene ID" value="C5167_025025"/>
</dbReference>
<dbReference type="Proteomes" id="UP000316621">
    <property type="component" value="Chromosome 5"/>
</dbReference>
<dbReference type="AlphaFoldDB" id="A0A4Y7JUA4"/>
<dbReference type="OMA" id="WGRRIFM"/>
<protein>
    <submittedName>
        <fullName evidence="2">Uncharacterized protein</fullName>
    </submittedName>
</protein>
<evidence type="ECO:0000313" key="2">
    <source>
        <dbReference type="EMBL" id="RZC63275.1"/>
    </source>
</evidence>
<dbReference type="Gene3D" id="3.30.559.10">
    <property type="entry name" value="Chloramphenicol acetyltransferase-like domain"/>
    <property type="match status" value="2"/>
</dbReference>
<accession>A0A4Y7JUA4</accession>
<dbReference type="InterPro" id="IPR023213">
    <property type="entry name" value="CAT-like_dom_sf"/>
</dbReference>
<evidence type="ECO:0000313" key="3">
    <source>
        <dbReference type="Proteomes" id="UP000316621"/>
    </source>
</evidence>
<dbReference type="InterPro" id="IPR050317">
    <property type="entry name" value="Plant_Fungal_Acyltransferase"/>
</dbReference>
<dbReference type="PANTHER" id="PTHR31642:SF324">
    <property type="entry name" value="SPERMIDINE HYDROXYCINNAMOYL TRANSFERASE"/>
    <property type="match status" value="1"/>
</dbReference>
<comment type="similarity">
    <text evidence="1">Belongs to the plant acyltransferase family.</text>
</comment>
<name>A0A4Y7JUA4_PAPSO</name>
<keyword evidence="3" id="KW-1185">Reference proteome</keyword>
<dbReference type="EMBL" id="CM010719">
    <property type="protein sequence ID" value="RZC63275.1"/>
    <property type="molecule type" value="Genomic_DNA"/>
</dbReference>
<dbReference type="PANTHER" id="PTHR31642">
    <property type="entry name" value="TRICHOTHECENE 3-O-ACETYLTRANSFERASE"/>
    <property type="match status" value="1"/>
</dbReference>
<proteinExistence type="inferred from homology"/>
<gene>
    <name evidence="2" type="ORF">C5167_025025</name>
</gene>
<evidence type="ECO:0000256" key="1">
    <source>
        <dbReference type="ARBA" id="ARBA00009861"/>
    </source>
</evidence>
<dbReference type="GO" id="GO:0016747">
    <property type="term" value="F:acyltransferase activity, transferring groups other than amino-acyl groups"/>
    <property type="evidence" value="ECO:0007669"/>
    <property type="project" value="TreeGrafter"/>
</dbReference>
<dbReference type="Pfam" id="PF02458">
    <property type="entry name" value="Transferase"/>
    <property type="match status" value="2"/>
</dbReference>
<reference evidence="2 3" key="1">
    <citation type="journal article" date="2018" name="Science">
        <title>The opium poppy genome and morphinan production.</title>
        <authorList>
            <person name="Guo L."/>
            <person name="Winzer T."/>
            <person name="Yang X."/>
            <person name="Li Y."/>
            <person name="Ning Z."/>
            <person name="He Z."/>
            <person name="Teodor R."/>
            <person name="Lu Y."/>
            <person name="Bowser T.A."/>
            <person name="Graham I.A."/>
            <person name="Ye K."/>
        </authorList>
    </citation>
    <scope>NUCLEOTIDE SEQUENCE [LARGE SCALE GENOMIC DNA]</scope>
    <source>
        <strain evidence="3">cv. HN1</strain>
        <tissue evidence="2">Leaves</tissue>
    </source>
</reference>
<sequence>MVMEVRVEETSVVKPAEETPKVCLWTSNFDQLCVVHAQAVYFYKPPESTDDGSLSGSNDFFNSAVLKDGLSKALVTYYPVAGRLKRNESGRTEIDCTGEGAIFIEAETDSFMKDLGEFTPNEQLAPVFPKLDYSDDDISSYPPFLVQLKDDEETTISIPLDCRSRSRPPLPAGYFGNAIFDKTVIAFSGDIVSKPLSYAVNLIHETFRSYGNDEYLRSAIDYLELNPSFRTIVKGKGCNFRLPIYEADFGWGKPIYMGPGVNRFVGRTFLIPNPPGSDGGFFLIIPLESEYQMNIFKKSFYDI</sequence>
<organism evidence="2 3">
    <name type="scientific">Papaver somniferum</name>
    <name type="common">Opium poppy</name>
    <dbReference type="NCBI Taxonomy" id="3469"/>
    <lineage>
        <taxon>Eukaryota</taxon>
        <taxon>Viridiplantae</taxon>
        <taxon>Streptophyta</taxon>
        <taxon>Embryophyta</taxon>
        <taxon>Tracheophyta</taxon>
        <taxon>Spermatophyta</taxon>
        <taxon>Magnoliopsida</taxon>
        <taxon>Ranunculales</taxon>
        <taxon>Papaveraceae</taxon>
        <taxon>Papaveroideae</taxon>
        <taxon>Papaver</taxon>
    </lineage>
</organism>